<gene>
    <name evidence="2" type="ORF">SDC9_91802</name>
</gene>
<accession>A0A644ZWJ4</accession>
<dbReference type="EMBL" id="VSSQ01010748">
    <property type="protein sequence ID" value="MPM45117.1"/>
    <property type="molecule type" value="Genomic_DNA"/>
</dbReference>
<feature type="compositionally biased region" description="Basic and acidic residues" evidence="1">
    <location>
        <begin position="129"/>
        <end position="142"/>
    </location>
</feature>
<name>A0A644ZWJ4_9ZZZZ</name>
<evidence type="ECO:0000256" key="1">
    <source>
        <dbReference type="SAM" id="MobiDB-lite"/>
    </source>
</evidence>
<organism evidence="2">
    <name type="scientific">bioreactor metagenome</name>
    <dbReference type="NCBI Taxonomy" id="1076179"/>
    <lineage>
        <taxon>unclassified sequences</taxon>
        <taxon>metagenomes</taxon>
        <taxon>ecological metagenomes</taxon>
    </lineage>
</organism>
<protein>
    <submittedName>
        <fullName evidence="2">Uncharacterized protein</fullName>
    </submittedName>
</protein>
<dbReference type="AlphaFoldDB" id="A0A644ZWJ4"/>
<comment type="caution">
    <text evidence="2">The sequence shown here is derived from an EMBL/GenBank/DDBJ whole genome shotgun (WGS) entry which is preliminary data.</text>
</comment>
<feature type="region of interest" description="Disordered" evidence="1">
    <location>
        <begin position="44"/>
        <end position="180"/>
    </location>
</feature>
<evidence type="ECO:0000313" key="2">
    <source>
        <dbReference type="EMBL" id="MPM45117.1"/>
    </source>
</evidence>
<feature type="compositionally biased region" description="Basic and acidic residues" evidence="1">
    <location>
        <begin position="90"/>
        <end position="112"/>
    </location>
</feature>
<feature type="compositionally biased region" description="Low complexity" evidence="1">
    <location>
        <begin position="47"/>
        <end position="56"/>
    </location>
</feature>
<sequence>MARSGLIGRNKPGTACIGGNKQRQAARTFSLFPVIILRCEDKAESRAQAQNAENNGGNIGMSAPDSRPGFRRENGRRGGLQHAQEFEDASGAHEKTRRDGDRGDERTGRTERLVVSPGEIVVTSLTKDQCQDGEQRGQDKQSHYRRCTRNGQSGGRLISGGKYPSAQNESDGAGKQGESG</sequence>
<proteinExistence type="predicted"/>
<reference evidence="2" key="1">
    <citation type="submission" date="2019-08" db="EMBL/GenBank/DDBJ databases">
        <authorList>
            <person name="Kucharzyk K."/>
            <person name="Murdoch R.W."/>
            <person name="Higgins S."/>
            <person name="Loffler F."/>
        </authorList>
    </citation>
    <scope>NUCLEOTIDE SEQUENCE</scope>
</reference>
<feature type="region of interest" description="Disordered" evidence="1">
    <location>
        <begin position="1"/>
        <end position="23"/>
    </location>
</feature>